<organism evidence="1 2">
    <name type="scientific">Aeromicrobium panaciterrae</name>
    <dbReference type="NCBI Taxonomy" id="363861"/>
    <lineage>
        <taxon>Bacteria</taxon>
        <taxon>Bacillati</taxon>
        <taxon>Actinomycetota</taxon>
        <taxon>Actinomycetes</taxon>
        <taxon>Propionibacteriales</taxon>
        <taxon>Nocardioidaceae</taxon>
        <taxon>Aeromicrobium</taxon>
    </lineage>
</organism>
<keyword evidence="2" id="KW-1185">Reference proteome</keyword>
<reference evidence="1 2" key="1">
    <citation type="submission" date="2023-07" db="EMBL/GenBank/DDBJ databases">
        <title>Sorghum-associated microbial communities from plants grown in Nebraska, USA.</title>
        <authorList>
            <person name="Schachtman D."/>
        </authorList>
    </citation>
    <scope>NUCLEOTIDE SEQUENCE [LARGE SCALE GENOMIC DNA]</scope>
    <source>
        <strain evidence="1 2">BE248</strain>
    </source>
</reference>
<dbReference type="InterPro" id="IPR024747">
    <property type="entry name" value="Pyridox_Oxase-rel"/>
</dbReference>
<dbReference type="InterPro" id="IPR012349">
    <property type="entry name" value="Split_barrel_FMN-bd"/>
</dbReference>
<evidence type="ECO:0000313" key="1">
    <source>
        <dbReference type="EMBL" id="MDR7085213.1"/>
    </source>
</evidence>
<name>A0ABU1UJ77_9ACTN</name>
<sequence>MTTHEDLRRGKIIDIPEDECRFLLTTTTVGRVAFVNDEGQQLVPVNFAVIDGVVYFRTVSDGFLAQLARGHDDVAFGADHHDDTYRDGWNVTVKGPALLVEDRATINMVLSHGRLRPWAGGVRPLVIRISINSIAGRRVSGH</sequence>
<accession>A0ABU1UJ77</accession>
<proteinExistence type="predicted"/>
<dbReference type="Pfam" id="PF12900">
    <property type="entry name" value="Pyridox_ox_2"/>
    <property type="match status" value="1"/>
</dbReference>
<gene>
    <name evidence="1" type="ORF">J2X11_000052</name>
</gene>
<comment type="caution">
    <text evidence="1">The sequence shown here is derived from an EMBL/GenBank/DDBJ whole genome shotgun (WGS) entry which is preliminary data.</text>
</comment>
<dbReference type="EMBL" id="JAVDWH010000001">
    <property type="protein sequence ID" value="MDR7085213.1"/>
    <property type="molecule type" value="Genomic_DNA"/>
</dbReference>
<dbReference type="SUPFAM" id="SSF50475">
    <property type="entry name" value="FMN-binding split barrel"/>
    <property type="match status" value="1"/>
</dbReference>
<dbReference type="RefSeq" id="WP_309965101.1">
    <property type="nucleotide sequence ID" value="NZ_JAVDWH010000001.1"/>
</dbReference>
<dbReference type="Proteomes" id="UP001257739">
    <property type="component" value="Unassembled WGS sequence"/>
</dbReference>
<dbReference type="Gene3D" id="2.30.110.10">
    <property type="entry name" value="Electron Transport, Fmn-binding Protein, Chain A"/>
    <property type="match status" value="1"/>
</dbReference>
<evidence type="ECO:0000313" key="2">
    <source>
        <dbReference type="Proteomes" id="UP001257739"/>
    </source>
</evidence>
<protein>
    <submittedName>
        <fullName evidence="1">Nitroimidazol reductase NimA-like FMN-containing flavoprotein (Pyridoxamine 5'-phosphate oxidase superfamily)</fullName>
    </submittedName>
</protein>